<name>A6HEH0_RAT</name>
<accession>A6HEH0</accession>
<gene>
    <name evidence="1" type="ORF">rCG_35341</name>
</gene>
<protein>
    <submittedName>
        <fullName evidence="1">RCG35341</fullName>
    </submittedName>
</protein>
<reference evidence="1 2" key="1">
    <citation type="submission" date="2005-07" db="EMBL/GenBank/DDBJ databases">
        <authorList>
            <person name="Mural R.J."/>
            <person name="Li P.W."/>
            <person name="Adams M.D."/>
            <person name="Amanatides P.G."/>
            <person name="Baden-Tillson H."/>
            <person name="Barnstead M."/>
            <person name="Chin S.H."/>
            <person name="Dew I."/>
            <person name="Evans C.A."/>
            <person name="Ferriera S."/>
            <person name="Flanigan M."/>
            <person name="Fosler C."/>
            <person name="Glodek A."/>
            <person name="Gu Z."/>
            <person name="Holt R.A."/>
            <person name="Jennings D."/>
            <person name="Kraft C.L."/>
            <person name="Lu F."/>
            <person name="Nguyen T."/>
            <person name="Nusskern D.R."/>
            <person name="Pfannkoch C.M."/>
            <person name="Sitter C."/>
            <person name="Sutton G.G."/>
            <person name="Venter J.C."/>
            <person name="Wang Z."/>
            <person name="Woodage T."/>
            <person name="Zheng X.H."/>
            <person name="Zhong F."/>
        </authorList>
    </citation>
    <scope>NUCLEOTIDE SEQUENCE [LARGE SCALE GENOMIC DNA]</scope>
    <source>
        <strain>BN</strain>
        <strain evidence="2">Sprague-Dawley</strain>
    </source>
</reference>
<evidence type="ECO:0000313" key="2">
    <source>
        <dbReference type="Proteomes" id="UP000234681"/>
    </source>
</evidence>
<proteinExistence type="predicted"/>
<dbReference type="Proteomes" id="UP000234681">
    <property type="component" value="Chromosome 10"/>
</dbReference>
<dbReference type="EMBL" id="CH473948">
    <property type="protein sequence ID" value="EDM04425.1"/>
    <property type="molecule type" value="Genomic_DNA"/>
</dbReference>
<sequence>MVAASDPSQKSCFGGGQHLVQRLITSPSAKLSDCWLFSPKWDIYQGTFWKGRQEK</sequence>
<dbReference type="AlphaFoldDB" id="A6HEH0"/>
<evidence type="ECO:0000313" key="1">
    <source>
        <dbReference type="EMBL" id="EDM04425.1"/>
    </source>
</evidence>
<organism evidence="1 2">
    <name type="scientific">Rattus norvegicus</name>
    <name type="common">Rat</name>
    <dbReference type="NCBI Taxonomy" id="10116"/>
    <lineage>
        <taxon>Eukaryota</taxon>
        <taxon>Metazoa</taxon>
        <taxon>Chordata</taxon>
        <taxon>Craniata</taxon>
        <taxon>Vertebrata</taxon>
        <taxon>Euteleostomi</taxon>
        <taxon>Mammalia</taxon>
        <taxon>Eutheria</taxon>
        <taxon>Euarchontoglires</taxon>
        <taxon>Glires</taxon>
        <taxon>Rodentia</taxon>
        <taxon>Myomorpha</taxon>
        <taxon>Muroidea</taxon>
        <taxon>Muridae</taxon>
        <taxon>Murinae</taxon>
        <taxon>Rattus</taxon>
    </lineage>
</organism>